<organism evidence="1 2">
    <name type="scientific">Penstemon smallii</name>
    <dbReference type="NCBI Taxonomy" id="265156"/>
    <lineage>
        <taxon>Eukaryota</taxon>
        <taxon>Viridiplantae</taxon>
        <taxon>Streptophyta</taxon>
        <taxon>Embryophyta</taxon>
        <taxon>Tracheophyta</taxon>
        <taxon>Spermatophyta</taxon>
        <taxon>Magnoliopsida</taxon>
        <taxon>eudicotyledons</taxon>
        <taxon>Gunneridae</taxon>
        <taxon>Pentapetalae</taxon>
        <taxon>asterids</taxon>
        <taxon>lamiids</taxon>
        <taxon>Lamiales</taxon>
        <taxon>Plantaginaceae</taxon>
        <taxon>Cheloneae</taxon>
        <taxon>Penstemon</taxon>
    </lineage>
</organism>
<comment type="caution">
    <text evidence="1">The sequence shown here is derived from an EMBL/GenBank/DDBJ whole genome shotgun (WGS) entry which is preliminary data.</text>
</comment>
<dbReference type="EMBL" id="JBJXBP010000006">
    <property type="protein sequence ID" value="KAL3825427.1"/>
    <property type="molecule type" value="Genomic_DNA"/>
</dbReference>
<gene>
    <name evidence="1" type="ORF">ACJIZ3_021456</name>
</gene>
<sequence length="35" mass="4074">MLNFIILISNENSILVYKVAIELRSRTICLHKIQS</sequence>
<name>A0ABD3SMC1_9LAMI</name>
<evidence type="ECO:0000313" key="2">
    <source>
        <dbReference type="Proteomes" id="UP001634393"/>
    </source>
</evidence>
<proteinExistence type="predicted"/>
<protein>
    <submittedName>
        <fullName evidence="1">Uncharacterized protein</fullName>
    </submittedName>
</protein>
<evidence type="ECO:0000313" key="1">
    <source>
        <dbReference type="EMBL" id="KAL3825427.1"/>
    </source>
</evidence>
<accession>A0ABD3SMC1</accession>
<keyword evidence="2" id="KW-1185">Reference proteome</keyword>
<dbReference type="Proteomes" id="UP001634393">
    <property type="component" value="Unassembled WGS sequence"/>
</dbReference>
<dbReference type="AlphaFoldDB" id="A0ABD3SMC1"/>
<reference evidence="1 2" key="1">
    <citation type="submission" date="2024-12" db="EMBL/GenBank/DDBJ databases">
        <title>The unique morphological basis and parallel evolutionary history of personate flowers in Penstemon.</title>
        <authorList>
            <person name="Depatie T.H."/>
            <person name="Wessinger C.A."/>
        </authorList>
    </citation>
    <scope>NUCLEOTIDE SEQUENCE [LARGE SCALE GENOMIC DNA]</scope>
    <source>
        <strain evidence="1">WTNN_2</strain>
        <tissue evidence="1">Leaf</tissue>
    </source>
</reference>